<organism evidence="1 2">
    <name type="scientific">Melia azedarach</name>
    <name type="common">Chinaberry tree</name>
    <dbReference type="NCBI Taxonomy" id="155640"/>
    <lineage>
        <taxon>Eukaryota</taxon>
        <taxon>Viridiplantae</taxon>
        <taxon>Streptophyta</taxon>
        <taxon>Embryophyta</taxon>
        <taxon>Tracheophyta</taxon>
        <taxon>Spermatophyta</taxon>
        <taxon>Magnoliopsida</taxon>
        <taxon>eudicotyledons</taxon>
        <taxon>Gunneridae</taxon>
        <taxon>Pentapetalae</taxon>
        <taxon>rosids</taxon>
        <taxon>malvids</taxon>
        <taxon>Sapindales</taxon>
        <taxon>Meliaceae</taxon>
        <taxon>Melia</taxon>
    </lineage>
</organism>
<evidence type="ECO:0000313" key="2">
    <source>
        <dbReference type="Proteomes" id="UP001164539"/>
    </source>
</evidence>
<dbReference type="Proteomes" id="UP001164539">
    <property type="component" value="Chromosome 1"/>
</dbReference>
<sequence>MSSSCSWSPDKFDSPQQSLWLQTTLSELDKKMKAVMTILEENDSSSVERDQIFNNRKPELIQRLEDFNRSYCSLAEQCALLRSKSHHVFHLGCPSSSSFSYSRKVGYQSKSQKRVVRSFSDPKLVAFDSTSEPVFGDPDVQYNNVHFHFEYLNRLADELMSTDSFENVLETETEIKDNDKGKETTEVPNKEKMKINGSDISEATTEEFLTGSFEWKNTWHELKFRVTKLMQESLRQQAELLKRNEDKRKTIKALRAQMEHLRSQNRALQSSLRFSKVEVKSNRFHMPRLSGLLFNKFFKAGCS</sequence>
<accession>A0ACC1Z248</accession>
<dbReference type="EMBL" id="CM051394">
    <property type="protein sequence ID" value="KAJ4729538.1"/>
    <property type="molecule type" value="Genomic_DNA"/>
</dbReference>
<name>A0ACC1Z248_MELAZ</name>
<gene>
    <name evidence="1" type="ORF">OWV82_002306</name>
</gene>
<comment type="caution">
    <text evidence="1">The sequence shown here is derived from an EMBL/GenBank/DDBJ whole genome shotgun (WGS) entry which is preliminary data.</text>
</comment>
<proteinExistence type="predicted"/>
<keyword evidence="1" id="KW-0808">Transferase</keyword>
<evidence type="ECO:0000313" key="1">
    <source>
        <dbReference type="EMBL" id="KAJ4729538.1"/>
    </source>
</evidence>
<keyword evidence="2" id="KW-1185">Reference proteome</keyword>
<protein>
    <submittedName>
        <fullName evidence="1">Kinase interacting family protein</fullName>
    </submittedName>
</protein>
<reference evidence="1 2" key="1">
    <citation type="journal article" date="2023" name="Science">
        <title>Complex scaffold remodeling in plant triterpene biosynthesis.</title>
        <authorList>
            <person name="De La Pena R."/>
            <person name="Hodgson H."/>
            <person name="Liu J.C."/>
            <person name="Stephenson M.J."/>
            <person name="Martin A.C."/>
            <person name="Owen C."/>
            <person name="Harkess A."/>
            <person name="Leebens-Mack J."/>
            <person name="Jimenez L.E."/>
            <person name="Osbourn A."/>
            <person name="Sattely E.S."/>
        </authorList>
    </citation>
    <scope>NUCLEOTIDE SEQUENCE [LARGE SCALE GENOMIC DNA]</scope>
    <source>
        <strain evidence="2">cv. JPN11</strain>
        <tissue evidence="1">Leaf</tissue>
    </source>
</reference>
<keyword evidence="1" id="KW-0418">Kinase</keyword>